<dbReference type="RefSeq" id="XP_005175113.2">
    <property type="nucleotide sequence ID" value="XM_005175056.3"/>
</dbReference>
<dbReference type="OrthoDB" id="10265800at2759"/>
<keyword evidence="1" id="KW-0732">Signal</keyword>
<protein>
    <submittedName>
        <fullName evidence="2">Uncharacterized protein</fullName>
    </submittedName>
</protein>
<dbReference type="VEuPathDB" id="VectorBase:MDOMA2_011316"/>
<dbReference type="AlphaFoldDB" id="A0A1I8MEG5"/>
<name>A0A1I8MEG5_MUSDO</name>
<feature type="signal peptide" evidence="1">
    <location>
        <begin position="1"/>
        <end position="23"/>
    </location>
</feature>
<dbReference type="CDD" id="cd01824">
    <property type="entry name" value="Phospholipase_B_like"/>
    <property type="match status" value="1"/>
</dbReference>
<dbReference type="GO" id="GO:0006644">
    <property type="term" value="P:phospholipid metabolic process"/>
    <property type="evidence" value="ECO:0007669"/>
    <property type="project" value="TreeGrafter"/>
</dbReference>
<dbReference type="InterPro" id="IPR035547">
    <property type="entry name" value="Phospholipase_B"/>
</dbReference>
<dbReference type="Pfam" id="PF00657">
    <property type="entry name" value="Lipase_GDSL"/>
    <property type="match status" value="1"/>
</dbReference>
<sequence>MKTFQLLSLTLLCSLLWLPEIPAHNDIDYFLKLSGVQKTKFHPKKARNGKLLVTNLDDNRDLLLNLRRILLQRAANNWSRLYSYNWEYGKIQRPRKWNEFPCPLNGTKSKRTPTSVDKLRPGDIDVIAAIGDSLTAGNGAISETIVDIATENRGVTFSGGGVADWRTILTLPNILKVFNPRLYGFSTQDGVAVDRHAHLNIAEPMIMSRDLVYQVQVLIQRMRQDPRIDMQRHWKLLTIFVGNNDICSDMCHHDNLWNFLRQHERDLRNAFRLLRDNIPRLVVNLIPAPNMVNTLRQMQNIPLLCQAVHSVGCHCIFSETYSRKYLNTISKFISRWQKIDEYVASLPEFYTQDFVVLYQPFTANVSLPVRNNGDTDLRFLASDCFHFSQLGHAAVANELWNNMLQPPGRKESYFIEPFERFECPSEERPYIATYKNSFVRQ</sequence>
<dbReference type="VEuPathDB" id="VectorBase:MDOA004062"/>
<proteinExistence type="predicted"/>
<dbReference type="eggNOG" id="KOG3670">
    <property type="taxonomic scope" value="Eukaryota"/>
</dbReference>
<feature type="chain" id="PRO_5044560234" evidence="1">
    <location>
        <begin position="24"/>
        <end position="441"/>
    </location>
</feature>
<gene>
    <name evidence="2" type="primary">101890228</name>
</gene>
<reference evidence="2" key="1">
    <citation type="submission" date="2020-05" db="UniProtKB">
        <authorList>
            <consortium name="EnsemblMetazoa"/>
        </authorList>
    </citation>
    <scope>IDENTIFICATION</scope>
    <source>
        <strain evidence="2">Aabys</strain>
    </source>
</reference>
<dbReference type="InterPro" id="IPR036514">
    <property type="entry name" value="SGNH_hydro_sf"/>
</dbReference>
<dbReference type="PANTHER" id="PTHR21325">
    <property type="entry name" value="PHOSPHOLIPASE B, PLB1"/>
    <property type="match status" value="1"/>
</dbReference>
<organism evidence="2">
    <name type="scientific">Musca domestica</name>
    <name type="common">House fly</name>
    <dbReference type="NCBI Taxonomy" id="7370"/>
    <lineage>
        <taxon>Eukaryota</taxon>
        <taxon>Metazoa</taxon>
        <taxon>Ecdysozoa</taxon>
        <taxon>Arthropoda</taxon>
        <taxon>Hexapoda</taxon>
        <taxon>Insecta</taxon>
        <taxon>Pterygota</taxon>
        <taxon>Neoptera</taxon>
        <taxon>Endopterygota</taxon>
        <taxon>Diptera</taxon>
        <taxon>Brachycera</taxon>
        <taxon>Muscomorpha</taxon>
        <taxon>Muscoidea</taxon>
        <taxon>Muscidae</taxon>
        <taxon>Musca</taxon>
    </lineage>
</organism>
<dbReference type="PANTHER" id="PTHR21325:SF31">
    <property type="entry name" value="GH22081P-RELATED"/>
    <property type="match status" value="1"/>
</dbReference>
<dbReference type="InterPro" id="IPR001087">
    <property type="entry name" value="GDSL"/>
</dbReference>
<dbReference type="GO" id="GO:0004620">
    <property type="term" value="F:phospholipase activity"/>
    <property type="evidence" value="ECO:0007669"/>
    <property type="project" value="InterPro"/>
</dbReference>
<evidence type="ECO:0000313" key="2">
    <source>
        <dbReference type="EnsemblMetazoa" id="MDOA004062-PA"/>
    </source>
</evidence>
<dbReference type="EnsemblMetazoa" id="MDOA004062-RA">
    <property type="protein sequence ID" value="MDOA004062-PA"/>
    <property type="gene ID" value="MDOA004062"/>
</dbReference>
<evidence type="ECO:0000256" key="1">
    <source>
        <dbReference type="SAM" id="SignalP"/>
    </source>
</evidence>
<dbReference type="Gene3D" id="3.40.50.1110">
    <property type="entry name" value="SGNH hydrolase"/>
    <property type="match status" value="1"/>
</dbReference>
<dbReference type="InterPro" id="IPR038885">
    <property type="entry name" value="PLB1"/>
</dbReference>
<dbReference type="SUPFAM" id="SSF52266">
    <property type="entry name" value="SGNH hydrolase"/>
    <property type="match status" value="1"/>
</dbReference>
<dbReference type="KEGG" id="mde:101890228"/>
<accession>A0A1I8MEG5</accession>